<comment type="similarity">
    <text evidence="1">Belongs to the short-chain dehydrogenases/reductases (SDR) family.</text>
</comment>
<dbReference type="AlphaFoldDB" id="A0AAE3ZHG5"/>
<evidence type="ECO:0000313" key="3">
    <source>
        <dbReference type="EMBL" id="MDR7303679.1"/>
    </source>
</evidence>
<keyword evidence="4" id="KW-1185">Reference proteome</keyword>
<sequence>MTARGQNGERLTEDLTNATGNPNVTAISCDLASLAEIGTAANEVRRRVDAQELPPLKGFLGNAGLQMTSRTHATVDGYETTFAVNVLANYYFVRLLWNHFTTPARITMVGSDTHFGDLRHNLGMVPAPRWESTRQLAMPREGSQAHSVAEGRTAYSTSKLAVTYLVHALARRLPDGVDVYTFNPGYVPGTGLVRDAGPVIRALSRTLLHGLRATPLALSPTTAGNLLADAAGGSTPGDSGTYIDRRKVAASAPESYDREREEELWAAAAELCALPAEPTSCADDLSDTFYESRLE</sequence>
<dbReference type="PANTHER" id="PTHR24320">
    <property type="entry name" value="RETINOL DEHYDROGENASE"/>
    <property type="match status" value="1"/>
</dbReference>
<protein>
    <submittedName>
        <fullName evidence="3">NAD(P)-dependent dehydrogenase (Short-subunit alcohol dehydrogenase family)</fullName>
    </submittedName>
</protein>
<organism evidence="3 4">
    <name type="scientific">Haloactinomyces albus</name>
    <dbReference type="NCBI Taxonomy" id="1352928"/>
    <lineage>
        <taxon>Bacteria</taxon>
        <taxon>Bacillati</taxon>
        <taxon>Actinomycetota</taxon>
        <taxon>Actinomycetes</taxon>
        <taxon>Actinopolysporales</taxon>
        <taxon>Actinopolysporaceae</taxon>
        <taxon>Haloactinomyces</taxon>
    </lineage>
</organism>
<dbReference type="EMBL" id="JAVDXW010000001">
    <property type="protein sequence ID" value="MDR7303679.1"/>
    <property type="molecule type" value="Genomic_DNA"/>
</dbReference>
<dbReference type="SUPFAM" id="SSF51735">
    <property type="entry name" value="NAD(P)-binding Rossmann-fold domains"/>
    <property type="match status" value="1"/>
</dbReference>
<evidence type="ECO:0000313" key="4">
    <source>
        <dbReference type="Proteomes" id="UP001180845"/>
    </source>
</evidence>
<dbReference type="Proteomes" id="UP001180845">
    <property type="component" value="Unassembled WGS sequence"/>
</dbReference>
<gene>
    <name evidence="3" type="ORF">JOF55_003860</name>
</gene>
<comment type="caution">
    <text evidence="3">The sequence shown here is derived from an EMBL/GenBank/DDBJ whole genome shotgun (WGS) entry which is preliminary data.</text>
</comment>
<proteinExistence type="inferred from homology"/>
<reference evidence="3" key="1">
    <citation type="submission" date="2023-07" db="EMBL/GenBank/DDBJ databases">
        <title>Sequencing the genomes of 1000 actinobacteria strains.</title>
        <authorList>
            <person name="Klenk H.-P."/>
        </authorList>
    </citation>
    <scope>NUCLEOTIDE SEQUENCE</scope>
    <source>
        <strain evidence="3">DSM 45977</strain>
    </source>
</reference>
<name>A0AAE3ZHG5_9ACTN</name>
<evidence type="ECO:0000256" key="1">
    <source>
        <dbReference type="ARBA" id="ARBA00006484"/>
    </source>
</evidence>
<dbReference type="PANTHER" id="PTHR24320:SF148">
    <property type="entry name" value="NAD(P)-BINDING ROSSMANN-FOLD SUPERFAMILY PROTEIN"/>
    <property type="match status" value="1"/>
</dbReference>
<dbReference type="InterPro" id="IPR036291">
    <property type="entry name" value="NAD(P)-bd_dom_sf"/>
</dbReference>
<keyword evidence="2" id="KW-0560">Oxidoreductase</keyword>
<dbReference type="Gene3D" id="3.40.50.720">
    <property type="entry name" value="NAD(P)-binding Rossmann-like Domain"/>
    <property type="match status" value="1"/>
</dbReference>
<dbReference type="PROSITE" id="PS51257">
    <property type="entry name" value="PROKAR_LIPOPROTEIN"/>
    <property type="match status" value="1"/>
</dbReference>
<accession>A0AAE3ZHG5</accession>
<evidence type="ECO:0000256" key="2">
    <source>
        <dbReference type="ARBA" id="ARBA00023002"/>
    </source>
</evidence>
<dbReference type="GO" id="GO:0016491">
    <property type="term" value="F:oxidoreductase activity"/>
    <property type="evidence" value="ECO:0007669"/>
    <property type="project" value="UniProtKB-KW"/>
</dbReference>